<accession>A0ABU6PWE8</accession>
<dbReference type="Proteomes" id="UP001343257">
    <property type="component" value="Unassembled WGS sequence"/>
</dbReference>
<dbReference type="EMBL" id="JARTLD010000034">
    <property type="protein sequence ID" value="MED5018438.1"/>
    <property type="molecule type" value="Genomic_DNA"/>
</dbReference>
<protein>
    <submittedName>
        <fullName evidence="1">Uncharacterized protein</fullName>
    </submittedName>
</protein>
<proteinExistence type="predicted"/>
<dbReference type="RefSeq" id="WP_328278711.1">
    <property type="nucleotide sequence ID" value="NZ_JARTLD010000034.1"/>
</dbReference>
<sequence>MKVMIDNQREQILTPTLEALDNWWVKTTADIFQNERLIYLVEINGESMFSNYEQYIIDNIGNIQNINIRTFSRAESIEDTERSLDEYIDRFLVASLQISGNFYGDLSENHWNEFSDFITGLDWIIKALEFDRLLVQQELGSIPDYLSILDILESNIVDMEKNLESKDYVAVGDIIEYEMIPALRNFRMRHKQ</sequence>
<gene>
    <name evidence="1" type="ORF">P9847_14105</name>
</gene>
<organism evidence="1 2">
    <name type="scientific">Paenibacillus chibensis</name>
    <dbReference type="NCBI Taxonomy" id="59846"/>
    <lineage>
        <taxon>Bacteria</taxon>
        <taxon>Bacillati</taxon>
        <taxon>Bacillota</taxon>
        <taxon>Bacilli</taxon>
        <taxon>Bacillales</taxon>
        <taxon>Paenibacillaceae</taxon>
        <taxon>Paenibacillus</taxon>
    </lineage>
</organism>
<name>A0ABU6PWE8_9BACL</name>
<evidence type="ECO:0000313" key="1">
    <source>
        <dbReference type="EMBL" id="MED5018438.1"/>
    </source>
</evidence>
<keyword evidence="2" id="KW-1185">Reference proteome</keyword>
<evidence type="ECO:0000313" key="2">
    <source>
        <dbReference type="Proteomes" id="UP001343257"/>
    </source>
</evidence>
<reference evidence="1 2" key="1">
    <citation type="submission" date="2023-03" db="EMBL/GenBank/DDBJ databases">
        <title>Bacillus Genome Sequencing.</title>
        <authorList>
            <person name="Dunlap C."/>
        </authorList>
    </citation>
    <scope>NUCLEOTIDE SEQUENCE [LARGE SCALE GENOMIC DNA]</scope>
    <source>
        <strain evidence="1 2">NRS-52</strain>
    </source>
</reference>
<comment type="caution">
    <text evidence="1">The sequence shown here is derived from an EMBL/GenBank/DDBJ whole genome shotgun (WGS) entry which is preliminary data.</text>
</comment>